<dbReference type="NCBIfam" id="TIGR02669">
    <property type="entry name" value="SpoIID_LytB"/>
    <property type="match status" value="1"/>
</dbReference>
<dbReference type="GO" id="GO:0030288">
    <property type="term" value="C:outer membrane-bounded periplasmic space"/>
    <property type="evidence" value="ECO:0007669"/>
    <property type="project" value="TreeGrafter"/>
</dbReference>
<proteinExistence type="predicted"/>
<reference evidence="2 3" key="1">
    <citation type="submission" date="2017-08" db="EMBL/GenBank/DDBJ databases">
        <title>Burning lignite coal seam in the remote Altai Mountains harbors a hydrogen-driven thermophilic microbial community.</title>
        <authorList>
            <person name="Kadnikov V.V."/>
            <person name="Mardanov A.V."/>
            <person name="Ivasenko D."/>
            <person name="Beletsky A.V."/>
            <person name="Karnachuk O.V."/>
            <person name="Ravin N.V."/>
        </authorList>
    </citation>
    <scope>NUCLEOTIDE SEQUENCE [LARGE SCALE GENOMIC DNA]</scope>
    <source>
        <strain evidence="2">AL31</strain>
    </source>
</reference>
<name>A0A2T5G6H7_9BACL</name>
<sequence length="703" mass="76923">MLYREDYDTNGNLKQSFRAVQSKYVTPGKSISETFVDVPSEPGVYRYGVHVVNVNYGWNDERNSQSGFSPGVYGPVEVKVRATTPAVTSFAASAREAKLGEGIRLSFTARDDAGIFKAVLYREDYDTNGNLKQSFRAVQSKYVTPGKSISETFVDVPSEPGVYRYGVHVVNVNYGWNDERNSQSGFSPGVYGPVEVKVVQPVALSQPIRVLLGENGQRLAVNPRGDYMLLGSDGRILTFVSSQDTVELVSQDPSTIKVFKNGTLLQTVSQKVQFFAAKPGSQIHYRRVLPKTAVVTADVLNVRSGPGTNYPVIGSLTQGSRVSVLDAALDGASQEWYKIALADGRVGYIASWYTDRGGAGSGGTYRTNLTVVNDSAGLRVINELELEDYLKGVVPREMSDSWPMEALKAQAIAARTYALSARNANPNALYHVYSDERSQVYGGVSAEQPNANRAIEATRGEVLRYNGNLISAYFSASNGGFTERAEDVWIASLPYLAAQRDEFDANDGKNPHYNWRVEWTASDLQKKFGLQTFTEIKVQERTNTGRVKAVVVRGVDATGTSKEIPIRNADNVRITFGLKSIASDLFVPEVRVARDSIPSYVRDANGTFRAADPLPGGTLLAVLEEVQAPSNGGVWLRVRLSDGSERYVDKSGVVPTKVVFTGSGWGHALGMSQWGAKGRAEKGQSYRDILSFYFPGAKIEKLW</sequence>
<dbReference type="Gene3D" id="2.30.30.40">
    <property type="entry name" value="SH3 Domains"/>
    <property type="match status" value="1"/>
</dbReference>
<dbReference type="PANTHER" id="PTHR30032">
    <property type="entry name" value="N-ACETYLMURAMOYL-L-ALANINE AMIDASE-RELATED"/>
    <property type="match status" value="1"/>
</dbReference>
<dbReference type="InterPro" id="IPR013693">
    <property type="entry name" value="SpoIID/LytB_N"/>
</dbReference>
<organism evidence="2 3">
    <name type="scientific">Brockia lithotrophica</name>
    <dbReference type="NCBI Taxonomy" id="933949"/>
    <lineage>
        <taxon>Bacteria</taxon>
        <taxon>Bacillati</taxon>
        <taxon>Bacillota</taxon>
        <taxon>Bacilli</taxon>
        <taxon>Bacillales</taxon>
        <taxon>Bacillales Family X. Incertae Sedis</taxon>
        <taxon>Brockia</taxon>
    </lineage>
</organism>
<protein>
    <submittedName>
        <fullName evidence="2">N-acetylmuramoyl-L-alanine amidase</fullName>
    </submittedName>
</protein>
<dbReference type="Pfam" id="PF08239">
    <property type="entry name" value="SH3_3"/>
    <property type="match status" value="1"/>
</dbReference>
<evidence type="ECO:0000313" key="2">
    <source>
        <dbReference type="EMBL" id="PTQ51772.1"/>
    </source>
</evidence>
<dbReference type="PANTHER" id="PTHR30032:SF4">
    <property type="entry name" value="AMIDASE ENHANCER"/>
    <property type="match status" value="1"/>
</dbReference>
<feature type="domain" description="SH3b" evidence="1">
    <location>
        <begin position="290"/>
        <end position="357"/>
    </location>
</feature>
<evidence type="ECO:0000259" key="1">
    <source>
        <dbReference type="PROSITE" id="PS51781"/>
    </source>
</evidence>
<dbReference type="InterPro" id="IPR003646">
    <property type="entry name" value="SH3-like_bac-type"/>
</dbReference>
<dbReference type="AlphaFoldDB" id="A0A2T5G6H7"/>
<evidence type="ECO:0000313" key="3">
    <source>
        <dbReference type="Proteomes" id="UP000244016"/>
    </source>
</evidence>
<dbReference type="InterPro" id="IPR051922">
    <property type="entry name" value="Bact_Sporulation_Assoc"/>
</dbReference>
<dbReference type="Pfam" id="PF08486">
    <property type="entry name" value="SpoIID"/>
    <property type="match status" value="1"/>
</dbReference>
<dbReference type="EMBL" id="PEBW01000004">
    <property type="protein sequence ID" value="PTQ51772.1"/>
    <property type="molecule type" value="Genomic_DNA"/>
</dbReference>
<dbReference type="PROSITE" id="PS51781">
    <property type="entry name" value="SH3B"/>
    <property type="match status" value="1"/>
</dbReference>
<accession>A0A2T5G6H7</accession>
<dbReference type="InterPro" id="IPR013486">
    <property type="entry name" value="SpoIID/LytB"/>
</dbReference>
<gene>
    <name evidence="2" type="ORF">BLITH_1410</name>
</gene>
<dbReference type="GO" id="GO:0030435">
    <property type="term" value="P:sporulation resulting in formation of a cellular spore"/>
    <property type="evidence" value="ECO:0007669"/>
    <property type="project" value="InterPro"/>
</dbReference>
<dbReference type="SMART" id="SM00287">
    <property type="entry name" value="SH3b"/>
    <property type="match status" value="2"/>
</dbReference>
<dbReference type="Proteomes" id="UP000244016">
    <property type="component" value="Unassembled WGS sequence"/>
</dbReference>
<comment type="caution">
    <text evidence="2">The sequence shown here is derived from an EMBL/GenBank/DDBJ whole genome shotgun (WGS) entry which is preliminary data.</text>
</comment>